<dbReference type="EMBL" id="DXAZ01000079">
    <property type="protein sequence ID" value="HIZ71174.1"/>
    <property type="molecule type" value="Genomic_DNA"/>
</dbReference>
<proteinExistence type="predicted"/>
<dbReference type="Gene3D" id="3.30.420.40">
    <property type="match status" value="2"/>
</dbReference>
<dbReference type="CDD" id="cd24007">
    <property type="entry name" value="ASKHA_NBD_eukNAGK-like"/>
    <property type="match status" value="1"/>
</dbReference>
<comment type="caution">
    <text evidence="2">The sequence shown here is derived from an EMBL/GenBank/DDBJ whole genome shotgun (WGS) entry which is preliminary data.</text>
</comment>
<dbReference type="SUPFAM" id="SSF53067">
    <property type="entry name" value="Actin-like ATPase domain"/>
    <property type="match status" value="2"/>
</dbReference>
<dbReference type="PANTHER" id="PTHR43190:SF3">
    <property type="entry name" value="N-ACETYL-D-GLUCOSAMINE KINASE"/>
    <property type="match status" value="1"/>
</dbReference>
<dbReference type="Pfam" id="PF01869">
    <property type="entry name" value="BcrAD_BadFG"/>
    <property type="match status" value="1"/>
</dbReference>
<dbReference type="InterPro" id="IPR002731">
    <property type="entry name" value="ATPase_BadF"/>
</dbReference>
<sequence length="300" mass="32881">MKYIIGVDGGGTSTKAAAYDLEGQLLKETQTGFGNLLNNAEEALTNIRQSLLNLFDELGEENCQMIVLGIAGVDSGDFRDVIFEDLTQFKPEIIILNDAWMAHYALLDGEDGCLVISGTGSIVIGKFNESESRVGGYGNLLGDEGSGYDIAKELIKSALNSFDKGEEFSDLEEKLMKQGNFSTIFDLVKFVYASSKNQVADFSMIVVDEAREGDNQAIQILKEAGLKLANQVSMLIEKLGMQKLPKVAVTGSVLLKNDVVYEAFVEGVQSKYVNCEFIREQNSSNTRGGYAYYKKQMSNN</sequence>
<dbReference type="InterPro" id="IPR043129">
    <property type="entry name" value="ATPase_NBD"/>
</dbReference>
<dbReference type="AlphaFoldDB" id="A0A9D2G1A5"/>
<dbReference type="PANTHER" id="PTHR43190">
    <property type="entry name" value="N-ACETYL-D-GLUCOSAMINE KINASE"/>
    <property type="match status" value="1"/>
</dbReference>
<dbReference type="Proteomes" id="UP000824106">
    <property type="component" value="Unassembled WGS sequence"/>
</dbReference>
<organism evidence="2 3">
    <name type="scientific">Candidatus Atopostipes pullistercoris</name>
    <dbReference type="NCBI Taxonomy" id="2838467"/>
    <lineage>
        <taxon>Bacteria</taxon>
        <taxon>Bacillati</taxon>
        <taxon>Bacillota</taxon>
        <taxon>Bacilli</taxon>
        <taxon>Lactobacillales</taxon>
        <taxon>Carnobacteriaceae</taxon>
        <taxon>Atopostipes</taxon>
    </lineage>
</organism>
<evidence type="ECO:0000313" key="2">
    <source>
        <dbReference type="EMBL" id="HIZ71174.1"/>
    </source>
</evidence>
<accession>A0A9D2G1A5</accession>
<evidence type="ECO:0000259" key="1">
    <source>
        <dbReference type="Pfam" id="PF01869"/>
    </source>
</evidence>
<evidence type="ECO:0000313" key="3">
    <source>
        <dbReference type="Proteomes" id="UP000824106"/>
    </source>
</evidence>
<feature type="domain" description="ATPase BadF/BadG/BcrA/BcrD type" evidence="1">
    <location>
        <begin position="5"/>
        <end position="275"/>
    </location>
</feature>
<reference evidence="2" key="2">
    <citation type="submission" date="2021-04" db="EMBL/GenBank/DDBJ databases">
        <authorList>
            <person name="Gilroy R."/>
        </authorList>
    </citation>
    <scope>NUCLEOTIDE SEQUENCE</scope>
    <source>
        <strain evidence="2">CHK169-4300</strain>
    </source>
</reference>
<name>A0A9D2G1A5_9LACT</name>
<reference evidence="2" key="1">
    <citation type="journal article" date="2021" name="PeerJ">
        <title>Extensive microbial diversity within the chicken gut microbiome revealed by metagenomics and culture.</title>
        <authorList>
            <person name="Gilroy R."/>
            <person name="Ravi A."/>
            <person name="Getino M."/>
            <person name="Pursley I."/>
            <person name="Horton D.L."/>
            <person name="Alikhan N.F."/>
            <person name="Baker D."/>
            <person name="Gharbi K."/>
            <person name="Hall N."/>
            <person name="Watson M."/>
            <person name="Adriaenssens E.M."/>
            <person name="Foster-Nyarko E."/>
            <person name="Jarju S."/>
            <person name="Secka A."/>
            <person name="Antonio M."/>
            <person name="Oren A."/>
            <person name="Chaudhuri R.R."/>
            <person name="La Ragione R."/>
            <person name="Hildebrand F."/>
            <person name="Pallen M.J."/>
        </authorList>
    </citation>
    <scope>NUCLEOTIDE SEQUENCE</scope>
    <source>
        <strain evidence="2">CHK169-4300</strain>
    </source>
</reference>
<dbReference type="InterPro" id="IPR052519">
    <property type="entry name" value="Euk-type_GlcNAc_Kinase"/>
</dbReference>
<gene>
    <name evidence="2" type="ORF">H9808_05350</name>
</gene>
<protein>
    <recommendedName>
        <fullName evidence="1">ATPase BadF/BadG/BcrA/BcrD type domain-containing protein</fullName>
    </recommendedName>
</protein>